<protein>
    <submittedName>
        <fullName evidence="2">VWA domain-containing protein</fullName>
    </submittedName>
</protein>
<evidence type="ECO:0000259" key="1">
    <source>
        <dbReference type="PROSITE" id="PS50234"/>
    </source>
</evidence>
<dbReference type="SMART" id="SM00327">
    <property type="entry name" value="VWA"/>
    <property type="match status" value="1"/>
</dbReference>
<feature type="domain" description="VWFA" evidence="1">
    <location>
        <begin position="14"/>
        <end position="232"/>
    </location>
</feature>
<comment type="caution">
    <text evidence="2">The sequence shown here is derived from an EMBL/GenBank/DDBJ whole genome shotgun (WGS) entry which is preliminary data.</text>
</comment>
<dbReference type="InterPro" id="IPR002035">
    <property type="entry name" value="VWF_A"/>
</dbReference>
<reference evidence="2" key="1">
    <citation type="submission" date="2023-05" db="EMBL/GenBank/DDBJ databases">
        <title>Anaerotaeda fermentans gen. nov., sp. nov., a novel anaerobic planctomycete of the new family within the order Sedimentisphaerales isolated from Taman Peninsula, Russia.</title>
        <authorList>
            <person name="Khomyakova M.A."/>
            <person name="Merkel A.Y."/>
            <person name="Slobodkin A.I."/>
        </authorList>
    </citation>
    <scope>NUCLEOTIDE SEQUENCE</scope>
    <source>
        <strain evidence="2">M17dextr</strain>
    </source>
</reference>
<evidence type="ECO:0000313" key="2">
    <source>
        <dbReference type="EMBL" id="MDI6450502.1"/>
    </source>
</evidence>
<gene>
    <name evidence="2" type="ORF">QJ522_15685</name>
</gene>
<dbReference type="Pfam" id="PF00092">
    <property type="entry name" value="VWA"/>
    <property type="match status" value="1"/>
</dbReference>
<dbReference type="RefSeq" id="WP_349245912.1">
    <property type="nucleotide sequence ID" value="NZ_JASCXX010000021.1"/>
</dbReference>
<dbReference type="Gene3D" id="3.40.50.410">
    <property type="entry name" value="von Willebrand factor, type A domain"/>
    <property type="match status" value="1"/>
</dbReference>
<keyword evidence="3" id="KW-1185">Reference proteome</keyword>
<dbReference type="CDD" id="cd00198">
    <property type="entry name" value="vWFA"/>
    <property type="match status" value="1"/>
</dbReference>
<sequence>MTTPTYRRCEGIEFLVTLLDVSPSMLIDDLEPSRLQVGRAANRSLITAKARDHPNDLVAVIGFGGTARLVHGPAVVGDSTQSLLRSLDGIECIEWTNFHAALTLAESVLRAPETMAAKVQRGASQLLSKLVGGNASTALRACNRPSQDRSVRRIILLSDGEHTRGPSPVPTAERLKQMGVIIDCIGIADRANVDEAMLKAIASRNPDGSPRYCFVRDRQSLIREYKALAGHIRVIEE</sequence>
<name>A0AAW6TXW3_9BACT</name>
<dbReference type="EMBL" id="JASCXX010000021">
    <property type="protein sequence ID" value="MDI6450502.1"/>
    <property type="molecule type" value="Genomic_DNA"/>
</dbReference>
<dbReference type="Pfam" id="PF13519">
    <property type="entry name" value="VWA_2"/>
    <property type="match status" value="1"/>
</dbReference>
<evidence type="ECO:0000313" key="3">
    <source>
        <dbReference type="Proteomes" id="UP001431776"/>
    </source>
</evidence>
<proteinExistence type="predicted"/>
<dbReference type="Proteomes" id="UP001431776">
    <property type="component" value="Unassembled WGS sequence"/>
</dbReference>
<dbReference type="SUPFAM" id="SSF53300">
    <property type="entry name" value="vWA-like"/>
    <property type="match status" value="1"/>
</dbReference>
<dbReference type="AlphaFoldDB" id="A0AAW6TXW3"/>
<accession>A0AAW6TXW3</accession>
<dbReference type="PROSITE" id="PS50234">
    <property type="entry name" value="VWFA"/>
    <property type="match status" value="1"/>
</dbReference>
<organism evidence="2 3">
    <name type="scientific">Anaerobaca lacustris</name>
    <dbReference type="NCBI Taxonomy" id="3044600"/>
    <lineage>
        <taxon>Bacteria</taxon>
        <taxon>Pseudomonadati</taxon>
        <taxon>Planctomycetota</taxon>
        <taxon>Phycisphaerae</taxon>
        <taxon>Sedimentisphaerales</taxon>
        <taxon>Anaerobacaceae</taxon>
        <taxon>Anaerobaca</taxon>
    </lineage>
</organism>
<dbReference type="InterPro" id="IPR036465">
    <property type="entry name" value="vWFA_dom_sf"/>
</dbReference>